<proteinExistence type="predicted"/>
<gene>
    <name evidence="3" type="ORF">ACFO3S_03235</name>
</gene>
<dbReference type="RefSeq" id="WP_378092147.1">
    <property type="nucleotide sequence ID" value="NZ_JBHSEP010000001.1"/>
</dbReference>
<dbReference type="EMBL" id="JBHSEP010000001">
    <property type="protein sequence ID" value="MFC4597244.1"/>
    <property type="molecule type" value="Genomic_DNA"/>
</dbReference>
<keyword evidence="1" id="KW-1133">Transmembrane helix</keyword>
<dbReference type="Proteomes" id="UP001596028">
    <property type="component" value="Unassembled WGS sequence"/>
</dbReference>
<dbReference type="InterPro" id="IPR012867">
    <property type="entry name" value="DUF1648"/>
</dbReference>
<organism evidence="3 4">
    <name type="scientific">Cohnella hongkongensis</name>
    <dbReference type="NCBI Taxonomy" id="178337"/>
    <lineage>
        <taxon>Bacteria</taxon>
        <taxon>Bacillati</taxon>
        <taxon>Bacillota</taxon>
        <taxon>Bacilli</taxon>
        <taxon>Bacillales</taxon>
        <taxon>Paenibacillaceae</taxon>
        <taxon>Cohnella</taxon>
    </lineage>
</organism>
<evidence type="ECO:0000256" key="1">
    <source>
        <dbReference type="SAM" id="Phobius"/>
    </source>
</evidence>
<feature type="transmembrane region" description="Helical" evidence="1">
    <location>
        <begin position="7"/>
        <end position="26"/>
    </location>
</feature>
<feature type="transmembrane region" description="Helical" evidence="1">
    <location>
        <begin position="41"/>
        <end position="60"/>
    </location>
</feature>
<keyword evidence="4" id="KW-1185">Reference proteome</keyword>
<accession>A0ABV9F7T8</accession>
<evidence type="ECO:0000313" key="4">
    <source>
        <dbReference type="Proteomes" id="UP001596028"/>
    </source>
</evidence>
<keyword evidence="1" id="KW-0812">Transmembrane</keyword>
<feature type="domain" description="DUF1648" evidence="2">
    <location>
        <begin position="15"/>
        <end position="55"/>
    </location>
</feature>
<keyword evidence="1" id="KW-0472">Membrane</keyword>
<dbReference type="Pfam" id="PF07853">
    <property type="entry name" value="DUF1648"/>
    <property type="match status" value="1"/>
</dbReference>
<evidence type="ECO:0000313" key="3">
    <source>
        <dbReference type="EMBL" id="MFC4597244.1"/>
    </source>
</evidence>
<evidence type="ECO:0000259" key="2">
    <source>
        <dbReference type="Pfam" id="PF07853"/>
    </source>
</evidence>
<comment type="caution">
    <text evidence="3">The sequence shown here is derived from an EMBL/GenBank/DDBJ whole genome shotgun (WGS) entry which is preliminary data.</text>
</comment>
<reference evidence="4" key="1">
    <citation type="journal article" date="2019" name="Int. J. Syst. Evol. Microbiol.">
        <title>The Global Catalogue of Microorganisms (GCM) 10K type strain sequencing project: providing services to taxonomists for standard genome sequencing and annotation.</title>
        <authorList>
            <consortium name="The Broad Institute Genomics Platform"/>
            <consortium name="The Broad Institute Genome Sequencing Center for Infectious Disease"/>
            <person name="Wu L."/>
            <person name="Ma J."/>
        </authorList>
    </citation>
    <scope>NUCLEOTIDE SEQUENCE [LARGE SCALE GENOMIC DNA]</scope>
    <source>
        <strain evidence="4">CCUG 49571</strain>
    </source>
</reference>
<protein>
    <submittedName>
        <fullName evidence="3">DUF1648 domain-containing protein</fullName>
    </submittedName>
</protein>
<name>A0ABV9F7T8_9BACL</name>
<sequence length="68" mass="7902">MTKQRRIALIWLTGAFAVLLGATFFLPDRIPFHFNAKGEAGWHASKYFILCLAPVPYLMYRQFTRNPK</sequence>